<proteinExistence type="predicted"/>
<dbReference type="EMBL" id="JBBPBM010000023">
    <property type="protein sequence ID" value="KAK8546487.1"/>
    <property type="molecule type" value="Genomic_DNA"/>
</dbReference>
<keyword evidence="2" id="KW-1185">Reference proteome</keyword>
<accession>A0ABR2DU80</accession>
<name>A0ABR2DU80_9ROSI</name>
<dbReference type="Proteomes" id="UP001472677">
    <property type="component" value="Unassembled WGS sequence"/>
</dbReference>
<evidence type="ECO:0000313" key="2">
    <source>
        <dbReference type="Proteomes" id="UP001472677"/>
    </source>
</evidence>
<organism evidence="1 2">
    <name type="scientific">Hibiscus sabdariffa</name>
    <name type="common">roselle</name>
    <dbReference type="NCBI Taxonomy" id="183260"/>
    <lineage>
        <taxon>Eukaryota</taxon>
        <taxon>Viridiplantae</taxon>
        <taxon>Streptophyta</taxon>
        <taxon>Embryophyta</taxon>
        <taxon>Tracheophyta</taxon>
        <taxon>Spermatophyta</taxon>
        <taxon>Magnoliopsida</taxon>
        <taxon>eudicotyledons</taxon>
        <taxon>Gunneridae</taxon>
        <taxon>Pentapetalae</taxon>
        <taxon>rosids</taxon>
        <taxon>malvids</taxon>
        <taxon>Malvales</taxon>
        <taxon>Malvaceae</taxon>
        <taxon>Malvoideae</taxon>
        <taxon>Hibiscus</taxon>
    </lineage>
</organism>
<gene>
    <name evidence="1" type="ORF">V6N12_027268</name>
</gene>
<evidence type="ECO:0000313" key="1">
    <source>
        <dbReference type="EMBL" id="KAK8546487.1"/>
    </source>
</evidence>
<comment type="caution">
    <text evidence="1">The sequence shown here is derived from an EMBL/GenBank/DDBJ whole genome shotgun (WGS) entry which is preliminary data.</text>
</comment>
<reference evidence="1 2" key="1">
    <citation type="journal article" date="2024" name="G3 (Bethesda)">
        <title>Genome assembly of Hibiscus sabdariffa L. provides insights into metabolisms of medicinal natural products.</title>
        <authorList>
            <person name="Kim T."/>
        </authorList>
    </citation>
    <scope>NUCLEOTIDE SEQUENCE [LARGE SCALE GENOMIC DNA]</scope>
    <source>
        <strain evidence="1">TK-2024</strain>
        <tissue evidence="1">Old leaves</tissue>
    </source>
</reference>
<sequence length="97" mass="10424">MGFKTGAWVTSSAMLTASNSSSSSSSNTKEEALLVAAKETLFTFKLVLSCNEKLKEALKGGNLCRLGRERMGFVGGRRSRGDGSAIFCSCVEVFLRF</sequence>
<protein>
    <submittedName>
        <fullName evidence="1">Uncharacterized protein</fullName>
    </submittedName>
</protein>